<protein>
    <submittedName>
        <fullName evidence="1">Uncharacterized protein</fullName>
    </submittedName>
</protein>
<evidence type="ECO:0000313" key="2">
    <source>
        <dbReference type="Proteomes" id="UP001432027"/>
    </source>
</evidence>
<accession>A0AAV5TC99</accession>
<dbReference type="Proteomes" id="UP001432027">
    <property type="component" value="Unassembled WGS sequence"/>
</dbReference>
<reference evidence="1" key="1">
    <citation type="submission" date="2023-10" db="EMBL/GenBank/DDBJ databases">
        <title>Genome assembly of Pristionchus species.</title>
        <authorList>
            <person name="Yoshida K."/>
            <person name="Sommer R.J."/>
        </authorList>
    </citation>
    <scope>NUCLEOTIDE SEQUENCE</scope>
    <source>
        <strain evidence="1">RS0144</strain>
    </source>
</reference>
<organism evidence="1 2">
    <name type="scientific">Pristionchus entomophagus</name>
    <dbReference type="NCBI Taxonomy" id="358040"/>
    <lineage>
        <taxon>Eukaryota</taxon>
        <taxon>Metazoa</taxon>
        <taxon>Ecdysozoa</taxon>
        <taxon>Nematoda</taxon>
        <taxon>Chromadorea</taxon>
        <taxon>Rhabditida</taxon>
        <taxon>Rhabditina</taxon>
        <taxon>Diplogasteromorpha</taxon>
        <taxon>Diplogasteroidea</taxon>
        <taxon>Neodiplogasteridae</taxon>
        <taxon>Pristionchus</taxon>
    </lineage>
</organism>
<name>A0AAV5TC99_9BILA</name>
<evidence type="ECO:0000313" key="1">
    <source>
        <dbReference type="EMBL" id="GMS93191.1"/>
    </source>
</evidence>
<comment type="caution">
    <text evidence="1">The sequence shown here is derived from an EMBL/GenBank/DDBJ whole genome shotgun (WGS) entry which is preliminary data.</text>
</comment>
<dbReference type="EMBL" id="BTSX01000004">
    <property type="protein sequence ID" value="GMS93191.1"/>
    <property type="molecule type" value="Genomic_DNA"/>
</dbReference>
<feature type="non-terminal residue" evidence="1">
    <location>
        <position position="128"/>
    </location>
</feature>
<dbReference type="AlphaFoldDB" id="A0AAV5TC99"/>
<gene>
    <name evidence="1" type="ORF">PENTCL1PPCAC_15366</name>
</gene>
<sequence length="128" mass="13957">MPLFPSCPTRRSTCLLTTRHAPRDPRRSSCTSTSSFWLELVITTTRFASRESPVFSPPNFCPTSPPLPTALPYPALASPRCASTIRTMSTFSPSLTSSESWTDSTVSLRLSLPLLSSRLVATPTHPTS</sequence>
<keyword evidence="2" id="KW-1185">Reference proteome</keyword>
<proteinExistence type="predicted"/>